<sequence>MSRWFSANRDAGEAIINRFHSGPIPRTLFHYTSTAALISIVRNNELWLSDATFLNDRLEIDHGRDVACERLAAAAAASARSEVTAMLNDALQHFEIEPNPDVYVACFSIVGDDLAQWRGYGQGEAPVVIEVENSPLMFGYTSEGLIHQVRYELEEQTWIFDQVIDRYARKYAQDVDDPRPVRKGQPIPPDEERELCARSLYFGLWRYIISSKNGAFRSEQEVRFTYTAHDYGRSWSEWHPEHPEPMFRERAGRIVPYLSSKNLDFRNMDRHDEVPKLPIHSIRIGPIDDQTLVARGVRKLLDAHGHQSVEITMSGSPFRRDR</sequence>
<comment type="caution">
    <text evidence="1">The sequence shown here is derived from an EMBL/GenBank/DDBJ whole genome shotgun (WGS) entry which is preliminary data.</text>
</comment>
<dbReference type="AlphaFoldDB" id="A0A430G656"/>
<dbReference type="Pfam" id="PF11185">
    <property type="entry name" value="DUF2971"/>
    <property type="match status" value="1"/>
</dbReference>
<organism evidence="1 2">
    <name type="scientific">Sphingomonas koreensis</name>
    <dbReference type="NCBI Taxonomy" id="93064"/>
    <lineage>
        <taxon>Bacteria</taxon>
        <taxon>Pseudomonadati</taxon>
        <taxon>Pseudomonadota</taxon>
        <taxon>Alphaproteobacteria</taxon>
        <taxon>Sphingomonadales</taxon>
        <taxon>Sphingomonadaceae</taxon>
        <taxon>Sphingomonas</taxon>
    </lineage>
</organism>
<gene>
    <name evidence="1" type="ORF">DAH66_06300</name>
</gene>
<name>A0A430G656_9SPHN</name>
<dbReference type="EMBL" id="QQYZ01000004">
    <property type="protein sequence ID" value="RSY88064.1"/>
    <property type="molecule type" value="Genomic_DNA"/>
</dbReference>
<reference evidence="1 2" key="1">
    <citation type="submission" date="2018-07" db="EMBL/GenBank/DDBJ databases">
        <title>Genomic and Epidemiologic Investigation of an Indolent Hospital Outbreak.</title>
        <authorList>
            <person name="Johnson R.C."/>
            <person name="Deming C."/>
            <person name="Conlan S."/>
            <person name="Zellmer C.J."/>
            <person name="Michelin A.V."/>
            <person name="Lee-Lin S."/>
            <person name="Thomas P.J."/>
            <person name="Park M."/>
            <person name="Weingarten R.A."/>
            <person name="Less J."/>
            <person name="Dekker J.P."/>
            <person name="Frank K.M."/>
            <person name="Musser K.A."/>
            <person name="Mcquiston J.R."/>
            <person name="Henderson D.K."/>
            <person name="Lau A.F."/>
            <person name="Palmore T.N."/>
            <person name="Segre J.A."/>
        </authorList>
    </citation>
    <scope>NUCLEOTIDE SEQUENCE [LARGE SCALE GENOMIC DNA]</scope>
    <source>
        <strain evidence="1 2">SK-CDC1_0717</strain>
    </source>
</reference>
<protein>
    <submittedName>
        <fullName evidence="1">DUF2971 domain-containing protein</fullName>
    </submittedName>
</protein>
<dbReference type="Proteomes" id="UP000287746">
    <property type="component" value="Unassembled WGS sequence"/>
</dbReference>
<dbReference type="InterPro" id="IPR021352">
    <property type="entry name" value="DUF2971"/>
</dbReference>
<proteinExistence type="predicted"/>
<accession>A0A430G656</accession>
<evidence type="ECO:0000313" key="1">
    <source>
        <dbReference type="EMBL" id="RSY88064.1"/>
    </source>
</evidence>
<evidence type="ECO:0000313" key="2">
    <source>
        <dbReference type="Proteomes" id="UP000287746"/>
    </source>
</evidence>